<gene>
    <name evidence="11" type="ORF">PV06_07331</name>
</gene>
<dbReference type="NCBIfam" id="NF001097">
    <property type="entry name" value="PRK00129.1"/>
    <property type="match status" value="1"/>
</dbReference>
<evidence type="ECO:0000256" key="1">
    <source>
        <dbReference type="ARBA" id="ARBA00001946"/>
    </source>
</evidence>
<dbReference type="VEuPathDB" id="FungiDB:PV06_07331"/>
<dbReference type="Pfam" id="PF14681">
    <property type="entry name" value="UPRTase"/>
    <property type="match status" value="1"/>
</dbReference>
<evidence type="ECO:0000256" key="9">
    <source>
        <dbReference type="ARBA" id="ARBA00023134"/>
    </source>
</evidence>
<dbReference type="CDD" id="cd06223">
    <property type="entry name" value="PRTases_typeI"/>
    <property type="match status" value="1"/>
</dbReference>
<proteinExistence type="inferred from homology"/>
<keyword evidence="7 11" id="KW-0808">Transferase</keyword>
<evidence type="ECO:0000313" key="11">
    <source>
        <dbReference type="EMBL" id="KIW40100.1"/>
    </source>
</evidence>
<dbReference type="GO" id="GO:0004845">
    <property type="term" value="F:uracil phosphoribosyltransferase activity"/>
    <property type="evidence" value="ECO:0007669"/>
    <property type="project" value="UniProtKB-EC"/>
</dbReference>
<accession>A0A0D2DCD9</accession>
<keyword evidence="9" id="KW-0342">GTP-binding</keyword>
<dbReference type="GO" id="GO:0005525">
    <property type="term" value="F:GTP binding"/>
    <property type="evidence" value="ECO:0007669"/>
    <property type="project" value="UniProtKB-KW"/>
</dbReference>
<dbReference type="HOGENOM" id="CLU_067096_2_1_1"/>
<evidence type="ECO:0000256" key="3">
    <source>
        <dbReference type="ARBA" id="ARBA00009516"/>
    </source>
</evidence>
<reference evidence="11 12" key="1">
    <citation type="submission" date="2015-01" db="EMBL/GenBank/DDBJ databases">
        <title>The Genome Sequence of Exophiala oligosperma CBS72588.</title>
        <authorList>
            <consortium name="The Broad Institute Genomics Platform"/>
            <person name="Cuomo C."/>
            <person name="de Hoog S."/>
            <person name="Gorbushina A."/>
            <person name="Stielow B."/>
            <person name="Teixiera M."/>
            <person name="Abouelleil A."/>
            <person name="Chapman S.B."/>
            <person name="Priest M."/>
            <person name="Young S.K."/>
            <person name="Wortman J."/>
            <person name="Nusbaum C."/>
            <person name="Birren B."/>
        </authorList>
    </citation>
    <scope>NUCLEOTIDE SEQUENCE [LARGE SCALE GENOMIC DNA]</scope>
    <source>
        <strain evidence="11 12">CBS 72588</strain>
    </source>
</reference>
<evidence type="ECO:0000256" key="5">
    <source>
        <dbReference type="ARBA" id="ARBA00022533"/>
    </source>
</evidence>
<dbReference type="FunFam" id="3.40.50.2020:FF:000049">
    <property type="entry name" value="Putative uracil phosphoribosyltransferase urg2"/>
    <property type="match status" value="1"/>
</dbReference>
<keyword evidence="6 11" id="KW-0328">Glycosyltransferase</keyword>
<keyword evidence="12" id="KW-1185">Reference proteome</keyword>
<dbReference type="AlphaFoldDB" id="A0A0D2DCD9"/>
<dbReference type="EMBL" id="KN847338">
    <property type="protein sequence ID" value="KIW40100.1"/>
    <property type="molecule type" value="Genomic_DNA"/>
</dbReference>
<dbReference type="InterPro" id="IPR029057">
    <property type="entry name" value="PRTase-like"/>
</dbReference>
<evidence type="ECO:0000256" key="7">
    <source>
        <dbReference type="ARBA" id="ARBA00022679"/>
    </source>
</evidence>
<name>A0A0D2DCD9_9EURO</name>
<protein>
    <recommendedName>
        <fullName evidence="4">uracil phosphoribosyltransferase</fullName>
        <ecNumber evidence="4">2.4.2.9</ecNumber>
    </recommendedName>
</protein>
<evidence type="ECO:0000256" key="4">
    <source>
        <dbReference type="ARBA" id="ARBA00011894"/>
    </source>
</evidence>
<keyword evidence="8" id="KW-0547">Nucleotide-binding</keyword>
<evidence type="ECO:0000256" key="8">
    <source>
        <dbReference type="ARBA" id="ARBA00022741"/>
    </source>
</evidence>
<dbReference type="EC" id="2.4.2.9" evidence="4"/>
<evidence type="ECO:0000313" key="12">
    <source>
        <dbReference type="Proteomes" id="UP000053342"/>
    </source>
</evidence>
<evidence type="ECO:0000256" key="2">
    <source>
        <dbReference type="ARBA" id="ARBA00005180"/>
    </source>
</evidence>
<dbReference type="Proteomes" id="UP000053342">
    <property type="component" value="Unassembled WGS sequence"/>
</dbReference>
<dbReference type="InterPro" id="IPR050054">
    <property type="entry name" value="UPRTase/APRTase"/>
</dbReference>
<comment type="similarity">
    <text evidence="3">Belongs to the UPRTase family.</text>
</comment>
<organism evidence="11 12">
    <name type="scientific">Exophiala oligosperma</name>
    <dbReference type="NCBI Taxonomy" id="215243"/>
    <lineage>
        <taxon>Eukaryota</taxon>
        <taxon>Fungi</taxon>
        <taxon>Dikarya</taxon>
        <taxon>Ascomycota</taxon>
        <taxon>Pezizomycotina</taxon>
        <taxon>Eurotiomycetes</taxon>
        <taxon>Chaetothyriomycetidae</taxon>
        <taxon>Chaetothyriales</taxon>
        <taxon>Herpotrichiellaceae</taxon>
        <taxon>Exophiala</taxon>
    </lineage>
</organism>
<dbReference type="InterPro" id="IPR000836">
    <property type="entry name" value="PRTase_dom"/>
</dbReference>
<dbReference type="OrthoDB" id="10257085at2759"/>
<feature type="domain" description="Phosphoribosyltransferase" evidence="10">
    <location>
        <begin position="12"/>
        <end position="219"/>
    </location>
</feature>
<dbReference type="RefSeq" id="XP_016260316.1">
    <property type="nucleotide sequence ID" value="XM_016408562.1"/>
</dbReference>
<dbReference type="PANTHER" id="PTHR32315">
    <property type="entry name" value="ADENINE PHOSPHORIBOSYLTRANSFERASE"/>
    <property type="match status" value="1"/>
</dbReference>
<comment type="pathway">
    <text evidence="2">Pyrimidine metabolism; UMP biosynthesis via salvage pathway; UMP from uracil: step 1/1.</text>
</comment>
<dbReference type="Gene3D" id="3.40.50.2020">
    <property type="match status" value="1"/>
</dbReference>
<dbReference type="SUPFAM" id="SSF53271">
    <property type="entry name" value="PRTase-like"/>
    <property type="match status" value="1"/>
</dbReference>
<dbReference type="STRING" id="215243.A0A0D2DCD9"/>
<evidence type="ECO:0000256" key="6">
    <source>
        <dbReference type="ARBA" id="ARBA00022676"/>
    </source>
</evidence>
<comment type="cofactor">
    <cofactor evidence="1">
        <name>Mg(2+)</name>
        <dbReference type="ChEBI" id="CHEBI:18420"/>
    </cofactor>
</comment>
<evidence type="ECO:0000259" key="10">
    <source>
        <dbReference type="Pfam" id="PF14681"/>
    </source>
</evidence>
<dbReference type="PANTHER" id="PTHR32315:SF4">
    <property type="entry name" value="URACIL PHOSPHORIBOSYLTRANSFERASE, CHLOROPLASTIC"/>
    <property type="match status" value="1"/>
</dbReference>
<keyword evidence="5" id="KW-0021">Allosteric enzyme</keyword>
<dbReference type="GeneID" id="27359405"/>
<sequence length="222" mass="23882">MASSLPPNVHISKHPCLRAKLSQLRSKSTNARETKALVHEIALLLGTDALSYLHLEEAGKDETPIGYEYTFETIDCSKITLVPILRSGLGMVEAVQTILPAPVSVHHLGLFREKLTLQPVEYYNNLPQSQAKVAKLAIIVDPIIATGQTCIAAIQSLKEWGVEKVIVLSVLGAIPGVTSAAAEWPEGTEIWVGGLDEGLTDKGMIKPGLGDIGDRLFLTLGK</sequence>